<keyword evidence="3" id="KW-1185">Reference proteome</keyword>
<sequence length="279" mass="32698">MFNFQRLTKFQSDDKSIFSLPDTSSSTKLVSSTNSLTFQIAQYDNFSILNFFKYYKGRIHFYGSMPLLPDKSSSSRFSKLESDDKSFILLCLRISVLSCGNKILEMSVRFVYEISSCFNCLNFSKLQFPMAQVPDTSRTSKFSSQNSSRFLRLEAQIINSFMTLLVNFGIIFSHLKSSNPCIQNFYKNSRFVSFRLLLILSSPFYILFLYFRVMRELYSSCPDWCSDFCFIWFINNMCEVKYRHIIMKSYSNENCEYTMGLMQCQNKSISSIFIVYCLK</sequence>
<name>A0ABP1J014_9EUKA</name>
<feature type="transmembrane region" description="Helical" evidence="1">
    <location>
        <begin position="150"/>
        <end position="172"/>
    </location>
</feature>
<comment type="caution">
    <text evidence="2">The sequence shown here is derived from an EMBL/GenBank/DDBJ whole genome shotgun (WGS) entry which is preliminary data.</text>
</comment>
<gene>
    <name evidence="2" type="ORF">HINF_LOCUS31380</name>
</gene>
<reference evidence="2 3" key="1">
    <citation type="submission" date="2024-07" db="EMBL/GenBank/DDBJ databases">
        <authorList>
            <person name="Akdeniz Z."/>
        </authorList>
    </citation>
    <scope>NUCLEOTIDE SEQUENCE [LARGE SCALE GENOMIC DNA]</scope>
</reference>
<keyword evidence="1" id="KW-1133">Transmembrane helix</keyword>
<dbReference type="EMBL" id="CAXDID020000105">
    <property type="protein sequence ID" value="CAL6027556.1"/>
    <property type="molecule type" value="Genomic_DNA"/>
</dbReference>
<evidence type="ECO:0000313" key="3">
    <source>
        <dbReference type="Proteomes" id="UP001642409"/>
    </source>
</evidence>
<evidence type="ECO:0000256" key="1">
    <source>
        <dbReference type="SAM" id="Phobius"/>
    </source>
</evidence>
<feature type="transmembrane region" description="Helical" evidence="1">
    <location>
        <begin position="192"/>
        <end position="211"/>
    </location>
</feature>
<keyword evidence="1" id="KW-0472">Membrane</keyword>
<accession>A0ABP1J014</accession>
<protein>
    <submittedName>
        <fullName evidence="2">Hypothetical_protein</fullName>
    </submittedName>
</protein>
<dbReference type="Proteomes" id="UP001642409">
    <property type="component" value="Unassembled WGS sequence"/>
</dbReference>
<proteinExistence type="predicted"/>
<evidence type="ECO:0000313" key="2">
    <source>
        <dbReference type="EMBL" id="CAL6027556.1"/>
    </source>
</evidence>
<keyword evidence="1" id="KW-0812">Transmembrane</keyword>
<organism evidence="2 3">
    <name type="scientific">Hexamita inflata</name>
    <dbReference type="NCBI Taxonomy" id="28002"/>
    <lineage>
        <taxon>Eukaryota</taxon>
        <taxon>Metamonada</taxon>
        <taxon>Diplomonadida</taxon>
        <taxon>Hexamitidae</taxon>
        <taxon>Hexamitinae</taxon>
        <taxon>Hexamita</taxon>
    </lineage>
</organism>